<evidence type="ECO:0000256" key="14">
    <source>
        <dbReference type="ARBA" id="ARBA00025803"/>
    </source>
</evidence>
<keyword evidence="8" id="KW-0256">Endoplasmic reticulum</keyword>
<dbReference type="AlphaFoldDB" id="A0A653D4V2"/>
<keyword evidence="7 19" id="KW-0732">Signal</keyword>
<dbReference type="Gene3D" id="3.40.50.11340">
    <property type="match status" value="1"/>
</dbReference>
<evidence type="ECO:0000256" key="2">
    <source>
        <dbReference type="ARBA" id="ARBA00004555"/>
    </source>
</evidence>
<comment type="catalytic activity">
    <reaction evidence="17">
        <text>L-threonyl-[protein] + GDP-beta-L-fucose = 3-O-(alpha-L-fucosyl)-L-threonyl-[protein] + GDP + H(+)</text>
        <dbReference type="Rhea" id="RHEA:70491"/>
        <dbReference type="Rhea" id="RHEA-COMP:11060"/>
        <dbReference type="Rhea" id="RHEA-COMP:17915"/>
        <dbReference type="ChEBI" id="CHEBI:15378"/>
        <dbReference type="ChEBI" id="CHEBI:30013"/>
        <dbReference type="ChEBI" id="CHEBI:57273"/>
        <dbReference type="ChEBI" id="CHEBI:58189"/>
        <dbReference type="ChEBI" id="CHEBI:189631"/>
        <dbReference type="EC" id="2.4.1.221"/>
    </reaction>
    <physiologicalReaction direction="left-to-right" evidence="17">
        <dbReference type="Rhea" id="RHEA:70492"/>
    </physiologicalReaction>
</comment>
<dbReference type="InterPro" id="IPR019378">
    <property type="entry name" value="GDP-Fuc_O-FucTrfase"/>
</dbReference>
<evidence type="ECO:0000313" key="20">
    <source>
        <dbReference type="EMBL" id="VEN54366.1"/>
    </source>
</evidence>
<dbReference type="GO" id="GO:0005783">
    <property type="term" value="C:endoplasmic reticulum"/>
    <property type="evidence" value="ECO:0007669"/>
    <property type="project" value="UniProtKB-SubCell"/>
</dbReference>
<evidence type="ECO:0000256" key="16">
    <source>
        <dbReference type="ARBA" id="ARBA00033083"/>
    </source>
</evidence>
<sequence>MGYQSICLIFIFIKCYASANENYCYSDNIKCDKKINRYLFYDVNPPEGFNLRLDVYMRFAILSNKMMKSSDPTLNGFKLVLPPWSNLIHWQYSDTPDHIPWGHYFDLDSLKRFAPVIEMYQFFNEHPKTYSRVTIDEVYTLQHFEDMFETGNFEDRMQIDKCRKKQNISFFFYNNITANNYHCLSYHGPVTKLVQLFLNTTASSILINHGEVSLHEYFGNKVYWQARRSLRYSKELVDIAADFRREHLDSTDEKDKTLLPKNWEDEKPNRKPRGGPYVAIHLRRRDFLRSRSKEIPSLENVAEQVSKTLQRLKLQTVFVATDGSAKEFEHLSSLLSRYKVKRYTASEAFRSKYKDGGVAIVDQIICSHARYFIGTHESTFTFRIEERREILGFDEDTTFNVFCSDDRNCPKSSVWKIVY</sequence>
<evidence type="ECO:0000256" key="3">
    <source>
        <dbReference type="ARBA" id="ARBA00004922"/>
    </source>
</evidence>
<comment type="similarity">
    <text evidence="14">Belongs to the glycosyltransferase 68 family.</text>
</comment>
<proteinExistence type="inferred from homology"/>
<dbReference type="CDD" id="cd11298">
    <property type="entry name" value="O-FucT-2"/>
    <property type="match status" value="1"/>
</dbReference>
<evidence type="ECO:0000256" key="6">
    <source>
        <dbReference type="ARBA" id="ARBA00022679"/>
    </source>
</evidence>
<feature type="signal peptide" evidence="19">
    <location>
        <begin position="1"/>
        <end position="19"/>
    </location>
</feature>
<dbReference type="InterPro" id="IPR045130">
    <property type="entry name" value="OFUT2-like"/>
</dbReference>
<evidence type="ECO:0000256" key="4">
    <source>
        <dbReference type="ARBA" id="ARBA00012196"/>
    </source>
</evidence>
<dbReference type="GO" id="GO:0006004">
    <property type="term" value="P:fucose metabolic process"/>
    <property type="evidence" value="ECO:0007669"/>
    <property type="project" value="UniProtKB-KW"/>
</dbReference>
<keyword evidence="11" id="KW-0325">Glycoprotein</keyword>
<keyword evidence="10" id="KW-1015">Disulfide bond</keyword>
<keyword evidence="12" id="KW-0294">Fucose metabolism</keyword>
<comment type="subcellular location">
    <subcellularLocation>
        <location evidence="1">Endoplasmic reticulum</location>
    </subcellularLocation>
    <subcellularLocation>
        <location evidence="2">Golgi apparatus</location>
    </subcellularLocation>
</comment>
<dbReference type="PANTHER" id="PTHR13398">
    <property type="entry name" value="GDP-FUCOSE PROTEIN O-FUCOSYLTRANSFERASE 2"/>
    <property type="match status" value="1"/>
</dbReference>
<dbReference type="Pfam" id="PF10250">
    <property type="entry name" value="O-FucT"/>
    <property type="match status" value="1"/>
</dbReference>
<evidence type="ECO:0000256" key="13">
    <source>
        <dbReference type="ARBA" id="ARBA00023277"/>
    </source>
</evidence>
<dbReference type="GO" id="GO:0005794">
    <property type="term" value="C:Golgi apparatus"/>
    <property type="evidence" value="ECO:0007669"/>
    <property type="project" value="UniProtKB-SubCell"/>
</dbReference>
<evidence type="ECO:0000256" key="8">
    <source>
        <dbReference type="ARBA" id="ARBA00022824"/>
    </source>
</evidence>
<gene>
    <name evidence="20" type="ORF">CALMAC_LOCUS13863</name>
</gene>
<evidence type="ECO:0000313" key="21">
    <source>
        <dbReference type="Proteomes" id="UP000410492"/>
    </source>
</evidence>
<evidence type="ECO:0000256" key="19">
    <source>
        <dbReference type="SAM" id="SignalP"/>
    </source>
</evidence>
<dbReference type="FunFam" id="3.40.50.11350:FF:000002">
    <property type="entry name" value="GDP-fucose protein O-fucosyltransferase 2"/>
    <property type="match status" value="1"/>
</dbReference>
<dbReference type="GO" id="GO:0046922">
    <property type="term" value="F:peptide-O-fucosyltransferase activity"/>
    <property type="evidence" value="ECO:0007669"/>
    <property type="project" value="UniProtKB-EC"/>
</dbReference>
<evidence type="ECO:0000256" key="9">
    <source>
        <dbReference type="ARBA" id="ARBA00023034"/>
    </source>
</evidence>
<protein>
    <recommendedName>
        <fullName evidence="15">GDP-fucose protein O-fucosyltransferase 2</fullName>
        <ecNumber evidence="4">2.4.1.221</ecNumber>
    </recommendedName>
    <alternativeName>
        <fullName evidence="16">Peptide-O-fucosyltransferase 2</fullName>
    </alternativeName>
</protein>
<name>A0A653D4V2_CALMS</name>
<comment type="pathway">
    <text evidence="3">Protein modification; protein glycosylation.</text>
</comment>
<dbReference type="PANTHER" id="PTHR13398:SF0">
    <property type="entry name" value="GDP-FUCOSE PROTEIN O-FUCOSYLTRANSFERASE 2"/>
    <property type="match status" value="1"/>
</dbReference>
<keyword evidence="5" id="KW-0328">Glycosyltransferase</keyword>
<evidence type="ECO:0000256" key="1">
    <source>
        <dbReference type="ARBA" id="ARBA00004240"/>
    </source>
</evidence>
<dbReference type="SMR" id="A0A653D4V2"/>
<keyword evidence="13" id="KW-0119">Carbohydrate metabolism</keyword>
<evidence type="ECO:0000256" key="10">
    <source>
        <dbReference type="ARBA" id="ARBA00023157"/>
    </source>
</evidence>
<evidence type="ECO:0000256" key="15">
    <source>
        <dbReference type="ARBA" id="ARBA00026232"/>
    </source>
</evidence>
<keyword evidence="9" id="KW-0333">Golgi apparatus</keyword>
<dbReference type="Proteomes" id="UP000410492">
    <property type="component" value="Unassembled WGS sequence"/>
</dbReference>
<evidence type="ECO:0000256" key="18">
    <source>
        <dbReference type="ARBA" id="ARBA00048647"/>
    </source>
</evidence>
<reference evidence="20 21" key="1">
    <citation type="submission" date="2019-01" db="EMBL/GenBank/DDBJ databases">
        <authorList>
            <person name="Sayadi A."/>
        </authorList>
    </citation>
    <scope>NUCLEOTIDE SEQUENCE [LARGE SCALE GENOMIC DNA]</scope>
</reference>
<accession>A0A653D4V2</accession>
<evidence type="ECO:0000256" key="12">
    <source>
        <dbReference type="ARBA" id="ARBA00023253"/>
    </source>
</evidence>
<comment type="catalytic activity">
    <reaction evidence="18">
        <text>L-seryl-[protein] + GDP-beta-L-fucose = 3-O-(alpha-L-fucosyl)-L-seryl-[protein] + GDP + H(+)</text>
        <dbReference type="Rhea" id="RHEA:63644"/>
        <dbReference type="Rhea" id="RHEA-COMP:9863"/>
        <dbReference type="Rhea" id="RHEA-COMP:17914"/>
        <dbReference type="ChEBI" id="CHEBI:15378"/>
        <dbReference type="ChEBI" id="CHEBI:29999"/>
        <dbReference type="ChEBI" id="CHEBI:57273"/>
        <dbReference type="ChEBI" id="CHEBI:58189"/>
        <dbReference type="ChEBI" id="CHEBI:189632"/>
        <dbReference type="EC" id="2.4.1.221"/>
    </reaction>
    <physiologicalReaction direction="left-to-right" evidence="18">
        <dbReference type="Rhea" id="RHEA:63645"/>
    </physiologicalReaction>
</comment>
<dbReference type="EMBL" id="CAACVG010009861">
    <property type="protein sequence ID" value="VEN54366.1"/>
    <property type="molecule type" value="Genomic_DNA"/>
</dbReference>
<evidence type="ECO:0000256" key="7">
    <source>
        <dbReference type="ARBA" id="ARBA00022729"/>
    </source>
</evidence>
<dbReference type="OrthoDB" id="422368at2759"/>
<dbReference type="Gene3D" id="3.40.50.11350">
    <property type="match status" value="1"/>
</dbReference>
<evidence type="ECO:0000256" key="11">
    <source>
        <dbReference type="ARBA" id="ARBA00023180"/>
    </source>
</evidence>
<dbReference type="EC" id="2.4.1.221" evidence="4"/>
<feature type="chain" id="PRO_5024796500" description="GDP-fucose protein O-fucosyltransferase 2" evidence="19">
    <location>
        <begin position="20"/>
        <end position="419"/>
    </location>
</feature>
<evidence type="ECO:0000256" key="17">
    <source>
        <dbReference type="ARBA" id="ARBA00047273"/>
    </source>
</evidence>
<keyword evidence="6" id="KW-0808">Transferase</keyword>
<evidence type="ECO:0000256" key="5">
    <source>
        <dbReference type="ARBA" id="ARBA00022676"/>
    </source>
</evidence>
<organism evidence="20 21">
    <name type="scientific">Callosobruchus maculatus</name>
    <name type="common">Southern cowpea weevil</name>
    <name type="synonym">Pulse bruchid</name>
    <dbReference type="NCBI Taxonomy" id="64391"/>
    <lineage>
        <taxon>Eukaryota</taxon>
        <taxon>Metazoa</taxon>
        <taxon>Ecdysozoa</taxon>
        <taxon>Arthropoda</taxon>
        <taxon>Hexapoda</taxon>
        <taxon>Insecta</taxon>
        <taxon>Pterygota</taxon>
        <taxon>Neoptera</taxon>
        <taxon>Endopterygota</taxon>
        <taxon>Coleoptera</taxon>
        <taxon>Polyphaga</taxon>
        <taxon>Cucujiformia</taxon>
        <taxon>Chrysomeloidea</taxon>
        <taxon>Chrysomelidae</taxon>
        <taxon>Bruchinae</taxon>
        <taxon>Bruchini</taxon>
        <taxon>Callosobruchus</taxon>
    </lineage>
</organism>
<keyword evidence="21" id="KW-1185">Reference proteome</keyword>